<dbReference type="InterPro" id="IPR016181">
    <property type="entry name" value="Acyl_CoA_acyltransferase"/>
</dbReference>
<dbReference type="EMBL" id="MN740734">
    <property type="protein sequence ID" value="QHS81326.1"/>
    <property type="molecule type" value="Genomic_DNA"/>
</dbReference>
<evidence type="ECO:0000259" key="1">
    <source>
        <dbReference type="Pfam" id="PF00583"/>
    </source>
</evidence>
<dbReference type="InterPro" id="IPR000182">
    <property type="entry name" value="GNAT_dom"/>
</dbReference>
<protein>
    <recommendedName>
        <fullName evidence="1">N-acetyltransferase domain-containing protein</fullName>
    </recommendedName>
</protein>
<dbReference type="SUPFAM" id="SSF55729">
    <property type="entry name" value="Acyl-CoA N-acyltransferases (Nat)"/>
    <property type="match status" value="1"/>
</dbReference>
<dbReference type="AlphaFoldDB" id="A0A6C0ANY9"/>
<dbReference type="CDD" id="cd04301">
    <property type="entry name" value="NAT_SF"/>
    <property type="match status" value="1"/>
</dbReference>
<accession>A0A6C0ANY9</accession>
<evidence type="ECO:0000313" key="2">
    <source>
        <dbReference type="EMBL" id="QHS81326.1"/>
    </source>
</evidence>
<dbReference type="GO" id="GO:0016747">
    <property type="term" value="F:acyltransferase activity, transferring groups other than amino-acyl groups"/>
    <property type="evidence" value="ECO:0007669"/>
    <property type="project" value="InterPro"/>
</dbReference>
<dbReference type="Gene3D" id="3.40.630.30">
    <property type="match status" value="1"/>
</dbReference>
<reference evidence="2" key="1">
    <citation type="journal article" date="2020" name="Nature">
        <title>Giant virus diversity and host interactions through global metagenomics.</title>
        <authorList>
            <person name="Schulz F."/>
            <person name="Roux S."/>
            <person name="Paez-Espino D."/>
            <person name="Jungbluth S."/>
            <person name="Walsh D.A."/>
            <person name="Denef V.J."/>
            <person name="McMahon K.D."/>
            <person name="Konstantinidis K.T."/>
            <person name="Eloe-Fadrosh E.A."/>
            <person name="Kyrpides N.C."/>
            <person name="Woyke T."/>
        </authorList>
    </citation>
    <scope>NUCLEOTIDE SEQUENCE</scope>
    <source>
        <strain evidence="2">GVMAG-S-1101161-73</strain>
    </source>
</reference>
<dbReference type="Pfam" id="PF00583">
    <property type="entry name" value="Acetyltransf_1"/>
    <property type="match status" value="1"/>
</dbReference>
<organism evidence="2">
    <name type="scientific">viral metagenome</name>
    <dbReference type="NCBI Taxonomy" id="1070528"/>
    <lineage>
        <taxon>unclassified sequences</taxon>
        <taxon>metagenomes</taxon>
        <taxon>organismal metagenomes</taxon>
    </lineage>
</organism>
<sequence>MFWKGKVSALTQLARFIKQSDVTLLDLEQPELPSALTGGCKVTVSKLKDSEGISRLLNEWFEEPTSKTMASVKPEWIRASYIDNEAIWIVAKDSGGTIRGCVSSFRIFAPYPNSLGGCGKMHPWGLVDWFCVHPLWRSKGLGSALLETLDLLTYRIGRKAHVFLKEGYPLPLPHVPIYTTWLKCRKAGSPDVKQMSQNTGLTVYPYSEVERETGIPLIRLEGLKTEHDLHDWEDTLDTQLPVSWVFVSASSVVDDKRGWQTDSLVSMYAFRWSPGKWLGSLPHSSIL</sequence>
<feature type="domain" description="N-acetyltransferase" evidence="1">
    <location>
        <begin position="55"/>
        <end position="149"/>
    </location>
</feature>
<name>A0A6C0ANY9_9ZZZZ</name>
<proteinExistence type="predicted"/>